<feature type="compositionally biased region" description="Basic and acidic residues" evidence="15">
    <location>
        <begin position="166"/>
        <end position="193"/>
    </location>
</feature>
<evidence type="ECO:0000256" key="16">
    <source>
        <dbReference type="SAM" id="SignalP"/>
    </source>
</evidence>
<evidence type="ECO:0000256" key="5">
    <source>
        <dbReference type="ARBA" id="ARBA00022448"/>
    </source>
</evidence>
<keyword evidence="10" id="KW-1133">Transmembrane helix</keyword>
<comment type="similarity">
    <text evidence="3">Belongs to the complex I NDUFA1 subunit family.</text>
</comment>
<feature type="signal peptide" evidence="16">
    <location>
        <begin position="1"/>
        <end position="24"/>
    </location>
</feature>
<dbReference type="Proteomes" id="UP001166093">
    <property type="component" value="Unassembled WGS sequence"/>
</dbReference>
<keyword evidence="11" id="KW-0496">Mitochondrion</keyword>
<organism evidence="17 18">
    <name type="scientific">Polyodon spathula</name>
    <name type="common">North American paddlefish</name>
    <name type="synonym">Squalus spathula</name>
    <dbReference type="NCBI Taxonomy" id="7913"/>
    <lineage>
        <taxon>Eukaryota</taxon>
        <taxon>Metazoa</taxon>
        <taxon>Chordata</taxon>
        <taxon>Craniata</taxon>
        <taxon>Vertebrata</taxon>
        <taxon>Euteleostomi</taxon>
        <taxon>Actinopterygii</taxon>
        <taxon>Chondrostei</taxon>
        <taxon>Acipenseriformes</taxon>
        <taxon>Polyodontidae</taxon>
        <taxon>Polyodon</taxon>
    </lineage>
</organism>
<evidence type="ECO:0000256" key="13">
    <source>
        <dbReference type="ARBA" id="ARBA00029847"/>
    </source>
</evidence>
<evidence type="ECO:0000256" key="3">
    <source>
        <dbReference type="ARBA" id="ARBA00009960"/>
    </source>
</evidence>
<keyword evidence="5" id="KW-0813">Transport</keyword>
<evidence type="ECO:0000313" key="18">
    <source>
        <dbReference type="Proteomes" id="UP001166093"/>
    </source>
</evidence>
<dbReference type="EMBL" id="JAAWVQ010163057">
    <property type="protein sequence ID" value="MBN3287070.1"/>
    <property type="molecule type" value="Genomic_DNA"/>
</dbReference>
<evidence type="ECO:0000256" key="1">
    <source>
        <dbReference type="ARBA" id="ARBA00003195"/>
    </source>
</evidence>
<evidence type="ECO:0000256" key="4">
    <source>
        <dbReference type="ARBA" id="ARBA00016392"/>
    </source>
</evidence>
<evidence type="ECO:0000256" key="15">
    <source>
        <dbReference type="SAM" id="MobiDB-lite"/>
    </source>
</evidence>
<evidence type="ECO:0000256" key="12">
    <source>
        <dbReference type="ARBA" id="ARBA00023136"/>
    </source>
</evidence>
<evidence type="ECO:0000256" key="7">
    <source>
        <dbReference type="ARBA" id="ARBA00022692"/>
    </source>
</evidence>
<evidence type="ECO:0000256" key="9">
    <source>
        <dbReference type="ARBA" id="ARBA00022982"/>
    </source>
</evidence>
<sequence length="193" mass="21383">MWYEILPGLAIMTVCMVIPGVATAQIHKFTNGGKEKRIARYPYQWYLMERDKRISGHGVHHKSKRQSDQVEHAASSQQPALLCIPGCATGRMGCTPSKSPSAYQHGRAIRDSDTCSTILPSLKSSCSTPLCSTASHSAEAPRQPFLRVPSNEFHPSRTPLQPLSPELEKSPLTEQRGTEEKHTPEEESKHRPG</sequence>
<proteinExistence type="inferred from homology"/>
<evidence type="ECO:0000256" key="11">
    <source>
        <dbReference type="ARBA" id="ARBA00023128"/>
    </source>
</evidence>
<evidence type="ECO:0000256" key="6">
    <source>
        <dbReference type="ARBA" id="ARBA00022660"/>
    </source>
</evidence>
<comment type="function">
    <text evidence="1">Accessory subunit of the mitochondrial membrane respiratory chain NADH dehydrogenase (Complex I), that is believed not to be involved in catalysis. Complex I functions in the transfer of electrons from NADH to the respiratory chain. The immediate electron acceptor for the enzyme is believed to be ubiquinone.</text>
</comment>
<gene>
    <name evidence="17" type="primary">Ndufa1</name>
    <name evidence="17" type="ORF">GTO93_0007646</name>
</gene>
<name>A0ABS2YLJ8_POLSP</name>
<dbReference type="Pfam" id="PF15879">
    <property type="entry name" value="MWFE"/>
    <property type="match status" value="1"/>
</dbReference>
<dbReference type="PANTHER" id="PTHR17098">
    <property type="entry name" value="NADH-UBIQUINONE OXIDOREDUCTASE MWFE SUBUNIT"/>
    <property type="match status" value="1"/>
</dbReference>
<keyword evidence="16" id="KW-0732">Signal</keyword>
<keyword evidence="9" id="KW-0249">Electron transport</keyword>
<dbReference type="InterPro" id="IPR017384">
    <property type="entry name" value="NADH_Ub_cplx-1_asu_su-1"/>
</dbReference>
<comment type="subcellular location">
    <subcellularLocation>
        <location evidence="2">Mitochondrion inner membrane</location>
        <topology evidence="2">Single-pass membrane protein</topology>
        <orientation evidence="2">Matrix side</orientation>
    </subcellularLocation>
</comment>
<evidence type="ECO:0000256" key="10">
    <source>
        <dbReference type="ARBA" id="ARBA00022989"/>
    </source>
</evidence>
<keyword evidence="18" id="KW-1185">Reference proteome</keyword>
<evidence type="ECO:0000256" key="8">
    <source>
        <dbReference type="ARBA" id="ARBA00022792"/>
    </source>
</evidence>
<evidence type="ECO:0000313" key="17">
    <source>
        <dbReference type="EMBL" id="MBN3287070.1"/>
    </source>
</evidence>
<dbReference type="PANTHER" id="PTHR17098:SF2">
    <property type="entry name" value="NADH DEHYDROGENASE [UBIQUINONE] 1 ALPHA SUBCOMPLEX SUBUNIT 1"/>
    <property type="match status" value="1"/>
</dbReference>
<keyword evidence="6" id="KW-0679">Respiratory chain</keyword>
<accession>A0ABS2YLJ8</accession>
<feature type="chain" id="PRO_5045285461" description="NADH dehydrogenase [ubiquinone] 1 alpha subcomplex subunit 1" evidence="16">
    <location>
        <begin position="25"/>
        <end position="193"/>
    </location>
</feature>
<comment type="caution">
    <text evidence="17">The sequence shown here is derived from an EMBL/GenBank/DDBJ whole genome shotgun (WGS) entry which is preliminary data.</text>
</comment>
<evidence type="ECO:0000256" key="14">
    <source>
        <dbReference type="ARBA" id="ARBA00033255"/>
    </source>
</evidence>
<feature type="non-terminal residue" evidence="17">
    <location>
        <position position="1"/>
    </location>
</feature>
<feature type="non-terminal residue" evidence="17">
    <location>
        <position position="193"/>
    </location>
</feature>
<reference evidence="17" key="1">
    <citation type="journal article" date="2021" name="Cell">
        <title>Tracing the genetic footprints of vertebrate landing in non-teleost ray-finned fishes.</title>
        <authorList>
            <person name="Bi X."/>
            <person name="Wang K."/>
            <person name="Yang L."/>
            <person name="Pan H."/>
            <person name="Jiang H."/>
            <person name="Wei Q."/>
            <person name="Fang M."/>
            <person name="Yu H."/>
            <person name="Zhu C."/>
            <person name="Cai Y."/>
            <person name="He Y."/>
            <person name="Gan X."/>
            <person name="Zeng H."/>
            <person name="Yu D."/>
            <person name="Zhu Y."/>
            <person name="Jiang H."/>
            <person name="Qiu Q."/>
            <person name="Yang H."/>
            <person name="Zhang Y.E."/>
            <person name="Wang W."/>
            <person name="Zhu M."/>
            <person name="He S."/>
            <person name="Zhang G."/>
        </authorList>
    </citation>
    <scope>NUCLEOTIDE SEQUENCE</scope>
    <source>
        <strain evidence="17">Pddl_001</strain>
    </source>
</reference>
<keyword evidence="7" id="KW-0812">Transmembrane</keyword>
<feature type="region of interest" description="Disordered" evidence="15">
    <location>
        <begin position="130"/>
        <end position="193"/>
    </location>
</feature>
<protein>
    <recommendedName>
        <fullName evidence="4">NADH dehydrogenase [ubiquinone] 1 alpha subcomplex subunit 1</fullName>
    </recommendedName>
    <alternativeName>
        <fullName evidence="14">Complex I-MWFE</fullName>
    </alternativeName>
    <alternativeName>
        <fullName evidence="13">NADH-ubiquinone oxidoreductase MWFE subunit</fullName>
    </alternativeName>
</protein>
<keyword evidence="12" id="KW-0472">Membrane</keyword>
<keyword evidence="8" id="KW-0999">Mitochondrion inner membrane</keyword>
<evidence type="ECO:0000256" key="2">
    <source>
        <dbReference type="ARBA" id="ARBA00004298"/>
    </source>
</evidence>